<dbReference type="EMBL" id="PFAU01000024">
    <property type="protein sequence ID" value="PIR91181.1"/>
    <property type="molecule type" value="Genomic_DNA"/>
</dbReference>
<dbReference type="Gene3D" id="1.20.1440.60">
    <property type="entry name" value="23S rRNA-intervening sequence"/>
    <property type="match status" value="1"/>
</dbReference>
<dbReference type="PANTHER" id="PTHR38471">
    <property type="entry name" value="FOUR HELIX BUNDLE PROTEIN"/>
    <property type="match status" value="1"/>
</dbReference>
<dbReference type="InterPro" id="IPR036583">
    <property type="entry name" value="23S_rRNA_IVS_sf"/>
</dbReference>
<protein>
    <submittedName>
        <fullName evidence="1">Four helix bundle protein</fullName>
    </submittedName>
</protein>
<name>A0A2H0UWH4_9BACT</name>
<reference evidence="2" key="1">
    <citation type="submission" date="2017-09" db="EMBL/GenBank/DDBJ databases">
        <title>Depth-based differentiation of microbial function through sediment-hosted aquifers and enrichment of novel symbionts in the deep terrestrial subsurface.</title>
        <authorList>
            <person name="Probst A.J."/>
            <person name="Ladd B."/>
            <person name="Jarett J.K."/>
            <person name="Geller-Mcgrath D.E."/>
            <person name="Sieber C.M.K."/>
            <person name="Emerson J.B."/>
            <person name="Anantharaman K."/>
            <person name="Thomas B.C."/>
            <person name="Malmstrom R."/>
            <person name="Stieglmeier M."/>
            <person name="Klingl A."/>
            <person name="Woyke T."/>
            <person name="Ryan C.M."/>
            <person name="Banfield J.F."/>
        </authorList>
    </citation>
    <scope>NUCLEOTIDE SEQUENCE [LARGE SCALE GENOMIC DNA]</scope>
</reference>
<dbReference type="Proteomes" id="UP000230882">
    <property type="component" value="Unassembled WGS sequence"/>
</dbReference>
<evidence type="ECO:0000313" key="1">
    <source>
        <dbReference type="EMBL" id="PIR91181.1"/>
    </source>
</evidence>
<proteinExistence type="predicted"/>
<dbReference type="SUPFAM" id="SSF158446">
    <property type="entry name" value="IVS-encoded protein-like"/>
    <property type="match status" value="1"/>
</dbReference>
<gene>
    <name evidence="1" type="ORF">COU02_00980</name>
</gene>
<dbReference type="Pfam" id="PF05635">
    <property type="entry name" value="23S_rRNA_IVP"/>
    <property type="match status" value="1"/>
</dbReference>
<accession>A0A2H0UWH4</accession>
<dbReference type="InterPro" id="IPR012657">
    <property type="entry name" value="23S_rRNA-intervening_sequence"/>
</dbReference>
<dbReference type="CDD" id="cd16377">
    <property type="entry name" value="23S_rRNA_IVP_like"/>
    <property type="match status" value="1"/>
</dbReference>
<dbReference type="AlphaFoldDB" id="A0A2H0UWH4"/>
<evidence type="ECO:0000313" key="2">
    <source>
        <dbReference type="Proteomes" id="UP000230882"/>
    </source>
</evidence>
<comment type="caution">
    <text evidence="1">The sequence shown here is derived from an EMBL/GenBank/DDBJ whole genome shotgun (WGS) entry which is preliminary data.</text>
</comment>
<organism evidence="1 2">
    <name type="scientific">bacterium (Candidatus Gribaldobacteria) CG10_big_fil_rev_8_21_14_0_10_37_46</name>
    <dbReference type="NCBI Taxonomy" id="2014276"/>
    <lineage>
        <taxon>Bacteria</taxon>
        <taxon>Candidatus Gribaldobacteria</taxon>
    </lineage>
</organism>
<dbReference type="NCBIfam" id="NF008911">
    <property type="entry name" value="PRK12275.1-2"/>
    <property type="match status" value="1"/>
</dbReference>
<sequence length="122" mass="14237">MKQINSYKDLTVWQKSMDLVTEIYNLTEKFPKSETYGLVSQMQRSAVAIPSNIAEGQKRNYSKEFLQFLYISYGSGAELETQLEICKRLPKLEDLEYNKAEQLLNEVMKMLNSLTRSLKKKQ</sequence>
<dbReference type="PANTHER" id="PTHR38471:SF2">
    <property type="entry name" value="FOUR HELIX BUNDLE PROTEIN"/>
    <property type="match status" value="1"/>
</dbReference>
<dbReference type="NCBIfam" id="TIGR02436">
    <property type="entry name" value="four helix bundle protein"/>
    <property type="match status" value="1"/>
</dbReference>